<gene>
    <name evidence="2" type="ORF">EZS28_024388</name>
</gene>
<sequence length="199" mass="23306">MIQWKYDQFSPEQHQALDDLITDSKTMNEDDVRRILVSEHQIQEKEDEIPYVDQESRARVILAQLREVRQLPSEQPEKSRGEEHESVAEAKNIKIAARVAEMNKVECNRARKCLKTQAQGPQVNQNQLENSQRPPPELERRIELIKKNEATDILIESSMIKLLADFIQEEKGSFNPLKNRNRPDFEAELVKYKRMKQSV</sequence>
<dbReference type="Proteomes" id="UP000324800">
    <property type="component" value="Unassembled WGS sequence"/>
</dbReference>
<feature type="compositionally biased region" description="Polar residues" evidence="1">
    <location>
        <begin position="116"/>
        <end position="132"/>
    </location>
</feature>
<evidence type="ECO:0000313" key="2">
    <source>
        <dbReference type="EMBL" id="KAA6380087.1"/>
    </source>
</evidence>
<proteinExistence type="predicted"/>
<comment type="caution">
    <text evidence="2">The sequence shown here is derived from an EMBL/GenBank/DDBJ whole genome shotgun (WGS) entry which is preliminary data.</text>
</comment>
<dbReference type="EMBL" id="SNRW01008105">
    <property type="protein sequence ID" value="KAA6380087.1"/>
    <property type="molecule type" value="Genomic_DNA"/>
</dbReference>
<evidence type="ECO:0000313" key="3">
    <source>
        <dbReference type="Proteomes" id="UP000324800"/>
    </source>
</evidence>
<organism evidence="2 3">
    <name type="scientific">Streblomastix strix</name>
    <dbReference type="NCBI Taxonomy" id="222440"/>
    <lineage>
        <taxon>Eukaryota</taxon>
        <taxon>Metamonada</taxon>
        <taxon>Preaxostyla</taxon>
        <taxon>Oxymonadida</taxon>
        <taxon>Streblomastigidae</taxon>
        <taxon>Streblomastix</taxon>
    </lineage>
</organism>
<reference evidence="2 3" key="1">
    <citation type="submission" date="2019-03" db="EMBL/GenBank/DDBJ databases">
        <title>Single cell metagenomics reveals metabolic interactions within the superorganism composed of flagellate Streblomastix strix and complex community of Bacteroidetes bacteria on its surface.</title>
        <authorList>
            <person name="Treitli S.C."/>
            <person name="Kolisko M."/>
            <person name="Husnik F."/>
            <person name="Keeling P."/>
            <person name="Hampl V."/>
        </authorList>
    </citation>
    <scope>NUCLEOTIDE SEQUENCE [LARGE SCALE GENOMIC DNA]</scope>
    <source>
        <strain evidence="2">ST1C</strain>
    </source>
</reference>
<protein>
    <submittedName>
        <fullName evidence="2">Uncharacterized protein</fullName>
    </submittedName>
</protein>
<evidence type="ECO:0000256" key="1">
    <source>
        <dbReference type="SAM" id="MobiDB-lite"/>
    </source>
</evidence>
<accession>A0A5J4VCB1</accession>
<dbReference type="AlphaFoldDB" id="A0A5J4VCB1"/>
<feature type="region of interest" description="Disordered" evidence="1">
    <location>
        <begin position="116"/>
        <end position="136"/>
    </location>
</feature>
<name>A0A5J4VCB1_9EUKA</name>